<feature type="compositionally biased region" description="Low complexity" evidence="19">
    <location>
        <begin position="284"/>
        <end position="299"/>
    </location>
</feature>
<dbReference type="InterPro" id="IPR013836">
    <property type="entry name" value="CD34/Podocalyxin"/>
</dbReference>
<evidence type="ECO:0000256" key="11">
    <source>
        <dbReference type="ARBA" id="ARBA00022692"/>
    </source>
</evidence>
<evidence type="ECO:0000256" key="9">
    <source>
        <dbReference type="ARBA" id="ARBA00017371"/>
    </source>
</evidence>
<feature type="region of interest" description="Disordered" evidence="19">
    <location>
        <begin position="46"/>
        <end position="304"/>
    </location>
</feature>
<keyword evidence="13" id="KW-0130">Cell adhesion</keyword>
<protein>
    <recommendedName>
        <fullName evidence="9">Podocalyxin</fullName>
    </recommendedName>
    <alternativeName>
        <fullName evidence="18">Podocalyxin-like protein 1</fullName>
    </alternativeName>
</protein>
<comment type="subcellular location">
    <subcellularLocation>
        <location evidence="2">Apical cell membrane</location>
    </subcellularLocation>
    <subcellularLocation>
        <location evidence="6">Cell projection</location>
        <location evidence="6">Filopodium</location>
    </subcellularLocation>
    <subcellularLocation>
        <location evidence="7">Cell projection</location>
        <location evidence="7">Lamellipodium</location>
    </subcellularLocation>
    <subcellularLocation>
        <location evidence="1">Cell projection</location>
        <location evidence="1">Microvillus</location>
    </subcellularLocation>
    <subcellularLocation>
        <location evidence="4">Cell projection</location>
        <location evidence="4">Ruffle</location>
    </subcellularLocation>
    <subcellularLocation>
        <location evidence="3">Membrane raft</location>
    </subcellularLocation>
    <subcellularLocation>
        <location evidence="5">Membrane</location>
        <topology evidence="5">Single-pass type I membrane protein</topology>
    </subcellularLocation>
</comment>
<dbReference type="PANTHER" id="PTHR12067">
    <property type="entry name" value="PODOCALYXIN"/>
    <property type="match status" value="1"/>
</dbReference>
<keyword evidence="17" id="KW-0966">Cell projection</keyword>
<comment type="caution">
    <text evidence="22">The sequence shown here is derived from an EMBL/GenBank/DDBJ whole genome shotgun (WGS) entry which is preliminary data.</text>
</comment>
<evidence type="ECO:0000256" key="14">
    <source>
        <dbReference type="ARBA" id="ARBA00022989"/>
    </source>
</evidence>
<proteinExistence type="inferred from homology"/>
<dbReference type="Proteomes" id="UP001145742">
    <property type="component" value="Unassembled WGS sequence"/>
</dbReference>
<keyword evidence="12 21" id="KW-0732">Signal</keyword>
<feature type="compositionally biased region" description="Low complexity" evidence="19">
    <location>
        <begin position="81"/>
        <end position="128"/>
    </location>
</feature>
<feature type="compositionally biased region" description="Polar residues" evidence="19">
    <location>
        <begin position="187"/>
        <end position="200"/>
    </location>
</feature>
<evidence type="ECO:0000256" key="10">
    <source>
        <dbReference type="ARBA" id="ARBA00022475"/>
    </source>
</evidence>
<evidence type="ECO:0000256" key="16">
    <source>
        <dbReference type="ARBA" id="ARBA00023180"/>
    </source>
</evidence>
<keyword evidence="10" id="KW-1003">Cell membrane</keyword>
<evidence type="ECO:0000313" key="22">
    <source>
        <dbReference type="EMBL" id="KAJ7422673.1"/>
    </source>
</evidence>
<evidence type="ECO:0000256" key="2">
    <source>
        <dbReference type="ARBA" id="ARBA00004221"/>
    </source>
</evidence>
<organism evidence="22 23">
    <name type="scientific">Willisornis vidua</name>
    <name type="common">Xingu scale-backed antbird</name>
    <dbReference type="NCBI Taxonomy" id="1566151"/>
    <lineage>
        <taxon>Eukaryota</taxon>
        <taxon>Metazoa</taxon>
        <taxon>Chordata</taxon>
        <taxon>Craniata</taxon>
        <taxon>Vertebrata</taxon>
        <taxon>Euteleostomi</taxon>
        <taxon>Archelosauria</taxon>
        <taxon>Archosauria</taxon>
        <taxon>Dinosauria</taxon>
        <taxon>Saurischia</taxon>
        <taxon>Theropoda</taxon>
        <taxon>Coelurosauria</taxon>
        <taxon>Aves</taxon>
        <taxon>Neognathae</taxon>
        <taxon>Neoaves</taxon>
        <taxon>Telluraves</taxon>
        <taxon>Australaves</taxon>
        <taxon>Passeriformes</taxon>
        <taxon>Thamnophilidae</taxon>
        <taxon>Willisornis</taxon>
    </lineage>
</organism>
<keyword evidence="14 20" id="KW-1133">Transmembrane helix</keyword>
<evidence type="ECO:0000256" key="13">
    <source>
        <dbReference type="ARBA" id="ARBA00022889"/>
    </source>
</evidence>
<name>A0ABQ9DNY0_9PASS</name>
<feature type="compositionally biased region" description="Polar residues" evidence="19">
    <location>
        <begin position="57"/>
        <end position="80"/>
    </location>
</feature>
<evidence type="ECO:0000256" key="20">
    <source>
        <dbReference type="SAM" id="Phobius"/>
    </source>
</evidence>
<feature type="compositionally biased region" description="Low complexity" evidence="19">
    <location>
        <begin position="248"/>
        <end position="264"/>
    </location>
</feature>
<dbReference type="EMBL" id="WHWB01032965">
    <property type="protein sequence ID" value="KAJ7422673.1"/>
    <property type="molecule type" value="Genomic_DNA"/>
</dbReference>
<feature type="compositionally biased region" description="Polar residues" evidence="19">
    <location>
        <begin position="268"/>
        <end position="283"/>
    </location>
</feature>
<keyword evidence="16" id="KW-0325">Glycoprotein</keyword>
<evidence type="ECO:0000256" key="21">
    <source>
        <dbReference type="SAM" id="SignalP"/>
    </source>
</evidence>
<evidence type="ECO:0000313" key="23">
    <source>
        <dbReference type="Proteomes" id="UP001145742"/>
    </source>
</evidence>
<keyword evidence="23" id="KW-1185">Reference proteome</keyword>
<evidence type="ECO:0000256" key="17">
    <source>
        <dbReference type="ARBA" id="ARBA00023273"/>
    </source>
</evidence>
<feature type="chain" id="PRO_5046222207" description="Podocalyxin" evidence="21">
    <location>
        <begin position="22"/>
        <end position="613"/>
    </location>
</feature>
<evidence type="ECO:0000256" key="3">
    <source>
        <dbReference type="ARBA" id="ARBA00004285"/>
    </source>
</evidence>
<feature type="compositionally biased region" description="Low complexity" evidence="19">
    <location>
        <begin position="143"/>
        <end position="169"/>
    </location>
</feature>
<reference evidence="22" key="1">
    <citation type="submission" date="2019-10" db="EMBL/GenBank/DDBJ databases">
        <authorList>
            <person name="Soares A.E.R."/>
            <person name="Aleixo A."/>
            <person name="Schneider P."/>
            <person name="Miyaki C.Y."/>
            <person name="Schneider M.P."/>
            <person name="Mello C."/>
            <person name="Vasconcelos A.T.R."/>
        </authorList>
    </citation>
    <scope>NUCLEOTIDE SEQUENCE</scope>
    <source>
        <tissue evidence="22">Muscle</tissue>
    </source>
</reference>
<evidence type="ECO:0000256" key="8">
    <source>
        <dbReference type="ARBA" id="ARBA00007029"/>
    </source>
</evidence>
<feature type="signal peptide" evidence="21">
    <location>
        <begin position="1"/>
        <end position="21"/>
    </location>
</feature>
<dbReference type="InterPro" id="IPR017403">
    <property type="entry name" value="PODXL"/>
</dbReference>
<comment type="similarity">
    <text evidence="8">Belongs to the podocalyxin family.</text>
</comment>
<evidence type="ECO:0000256" key="7">
    <source>
        <dbReference type="ARBA" id="ARBA00004510"/>
    </source>
</evidence>
<keyword evidence="15 20" id="KW-0472">Membrane</keyword>
<keyword evidence="11 20" id="KW-0812">Transmembrane</keyword>
<evidence type="ECO:0000256" key="4">
    <source>
        <dbReference type="ARBA" id="ARBA00004466"/>
    </source>
</evidence>
<evidence type="ECO:0000256" key="5">
    <source>
        <dbReference type="ARBA" id="ARBA00004479"/>
    </source>
</evidence>
<evidence type="ECO:0000256" key="19">
    <source>
        <dbReference type="SAM" id="MobiDB-lite"/>
    </source>
</evidence>
<dbReference type="PANTHER" id="PTHR12067:SF5">
    <property type="entry name" value="PODOCALYXIN"/>
    <property type="match status" value="1"/>
</dbReference>
<feature type="transmembrane region" description="Helical" evidence="20">
    <location>
        <begin position="518"/>
        <end position="539"/>
    </location>
</feature>
<evidence type="ECO:0000256" key="6">
    <source>
        <dbReference type="ARBA" id="ARBA00004486"/>
    </source>
</evidence>
<evidence type="ECO:0000256" key="12">
    <source>
        <dbReference type="ARBA" id="ARBA00022729"/>
    </source>
</evidence>
<dbReference type="Pfam" id="PF06365">
    <property type="entry name" value="CD34_antigen"/>
    <property type="match status" value="1"/>
</dbReference>
<feature type="compositionally biased region" description="Low complexity" evidence="19">
    <location>
        <begin position="335"/>
        <end position="344"/>
    </location>
</feature>
<accession>A0ABQ9DNY0</accession>
<evidence type="ECO:0000256" key="1">
    <source>
        <dbReference type="ARBA" id="ARBA00004105"/>
    </source>
</evidence>
<feature type="region of interest" description="Disordered" evidence="19">
    <location>
        <begin position="317"/>
        <end position="367"/>
    </location>
</feature>
<evidence type="ECO:0000256" key="15">
    <source>
        <dbReference type="ARBA" id="ARBA00023136"/>
    </source>
</evidence>
<sequence length="613" mass="63692">MRAPGLLPLLPLLLLLLGVSSQDETVPESPEKIATTATTTTIATTITTTDTSKMKESTTAGSAENPASPSKSSATVQTIAPTTKPVTPPSSVKSSTPAQSPTPTSLSGTTSSLSASPSTAGPGTTTTANLGIPPPAPTPSLHTSQQVSTAASSGASTASPAATSTAAPNQPNPPDSLGSLGTTTTTNPVLTHGSSFPTTSGGLGAATTPTHRLDPQGGQPLDHSTHTTVSSGVLRSSPDPGAKDSGVPSSTPATKHPHSSSSSPVQDLDSSTGLGGTKTSVTPLSVSLSHTTSKTSLTSPPGSIHKISQAATTLTPVAEDPHQGSHDAGPTSAKPTSASQGPASAQPPPPAPGDQTVPGSPGHQHLNTSLHNEVICKDAKGAPVDVQNNWLTMYLKEAKTCDEWRTASANISFFESLCSTSWHVFNASRETCTVTLMSYEPQSQHWAMHVVLHGQESGVESSLQHLPSGKAVPLHPEHILEELEKKDKLEELGIGIANITSDKADKDMIINDEFSTPLIITIVTLAGSLLLVAAIYGCCHQRFSQKKDQQRLTEELQTMENGYHDNPTLEVMETSSEMQEKKVNLNGELGDSWIVPLDTLMKEDLEEEEDTHL</sequence>
<gene>
    <name evidence="22" type="primary">PODXL</name>
    <name evidence="22" type="ORF">WISP_36890</name>
</gene>
<feature type="compositionally biased region" description="Low complexity" evidence="19">
    <location>
        <begin position="176"/>
        <end position="186"/>
    </location>
</feature>
<evidence type="ECO:0000256" key="18">
    <source>
        <dbReference type="ARBA" id="ARBA00031141"/>
    </source>
</evidence>